<evidence type="ECO:0000313" key="1">
    <source>
        <dbReference type="EMBL" id="QIP35371.1"/>
    </source>
</evidence>
<keyword evidence="2" id="KW-1185">Reference proteome</keyword>
<dbReference type="EMBL" id="CP050139">
    <property type="protein sequence ID" value="QIP35371.1"/>
    <property type="molecule type" value="Genomic_DNA"/>
</dbReference>
<dbReference type="RefSeq" id="WP_007398499.1">
    <property type="nucleotide sequence ID" value="NZ_CALMTF010000103.1"/>
</dbReference>
<gene>
    <name evidence="1" type="ORF">GWK63_07740</name>
</gene>
<dbReference type="Proteomes" id="UP000502533">
    <property type="component" value="Chromosome"/>
</dbReference>
<sequence>MLSDEGQPPWAHAIAMPPDEPLSTLGPNLRESLHAGIGTTLCALGTPSRPDPGA</sequence>
<proteinExistence type="predicted"/>
<accession>A0A181CAM4</accession>
<reference evidence="1 2" key="1">
    <citation type="submission" date="2020-03" db="EMBL/GenBank/DDBJ databases">
        <title>Isolation of cellulose-producing strains, genome characterization and application of the synthesized cellulose films as an economical and sustainable material for piezoelectric sensor construction.</title>
        <authorList>
            <person name="Mangayil R.K."/>
        </authorList>
    </citation>
    <scope>NUCLEOTIDE SEQUENCE [LARGE SCALE GENOMIC DNA]</scope>
    <source>
        <strain evidence="1 2">ENS 9a1a</strain>
    </source>
</reference>
<evidence type="ECO:0000313" key="2">
    <source>
        <dbReference type="Proteomes" id="UP000502533"/>
    </source>
</evidence>
<dbReference type="KEGG" id="kre:GWK63_07740"/>
<dbReference type="AlphaFoldDB" id="A0A181CAM4"/>
<name>A0A181CAM4_9PROT</name>
<organism evidence="1 2">
    <name type="scientific">Komagataeibacter rhaeticus</name>
    <dbReference type="NCBI Taxonomy" id="215221"/>
    <lineage>
        <taxon>Bacteria</taxon>
        <taxon>Pseudomonadati</taxon>
        <taxon>Pseudomonadota</taxon>
        <taxon>Alphaproteobacteria</taxon>
        <taxon>Acetobacterales</taxon>
        <taxon>Acetobacteraceae</taxon>
        <taxon>Komagataeibacter</taxon>
    </lineage>
</organism>
<dbReference type="GeneID" id="85022042"/>
<protein>
    <submittedName>
        <fullName evidence="1">Uncharacterized protein</fullName>
    </submittedName>
</protein>